<feature type="transmembrane region" description="Helical" evidence="2">
    <location>
        <begin position="6"/>
        <end position="25"/>
    </location>
</feature>
<dbReference type="PANTHER" id="PTHR30576:SF0">
    <property type="entry name" value="UNDECAPRENYL-PHOSPHATE N-ACETYLGALACTOSAMINYL 1-PHOSPHATE TRANSFERASE-RELATED"/>
    <property type="match status" value="1"/>
</dbReference>
<evidence type="ECO:0000259" key="3">
    <source>
        <dbReference type="Pfam" id="PF02397"/>
    </source>
</evidence>
<reference evidence="4 5" key="1">
    <citation type="journal article" date="2014" name="Genome Announc.">
        <title>Complete Genome Sequence of Amino Acid-Utilizing Eubacterium acidaminophilum al-2 (DSM 3953).</title>
        <authorList>
            <person name="Poehlein A."/>
            <person name="Andreesen J.R."/>
            <person name="Daniel R."/>
        </authorList>
    </citation>
    <scope>NUCLEOTIDE SEQUENCE [LARGE SCALE GENOMIC DNA]</scope>
    <source>
        <strain evidence="4 5">DSM 3953</strain>
    </source>
</reference>
<keyword evidence="2" id="KW-1133">Transmembrane helix</keyword>
<dbReference type="STRING" id="1286171.EAL2_c20180"/>
<name>W8T6C1_PEPAC</name>
<dbReference type="HOGENOM" id="CLU_024920_1_2_9"/>
<evidence type="ECO:0000313" key="4">
    <source>
        <dbReference type="EMBL" id="AHM57299.1"/>
    </source>
</evidence>
<dbReference type="Proteomes" id="UP000019591">
    <property type="component" value="Chromosome"/>
</dbReference>
<sequence length="193" mass="22533">MFDFVFALILMPLILPLIVLCGFLIKLEDRGPVFYLGKRLGKDKKIFKMYKLRSMKVNAPDIRNEDGSTFNSDNDYRLTRMGKLVRKTSLDELPQLINVLIGDMSFIGPRPDLPEHINYYEGEEIRKLEVLPGISGYNQAYFRNSAEWKDRLKNDVYYVDNISFWLDVKILFKTIESIVFKKGIYVTSQQSNK</sequence>
<dbReference type="PANTHER" id="PTHR30576">
    <property type="entry name" value="COLANIC BIOSYNTHESIS UDP-GLUCOSE LIPID CARRIER TRANSFERASE"/>
    <property type="match status" value="1"/>
</dbReference>
<dbReference type="EC" id="2.-.-.-" evidence="4"/>
<evidence type="ECO:0000256" key="2">
    <source>
        <dbReference type="SAM" id="Phobius"/>
    </source>
</evidence>
<feature type="domain" description="Bacterial sugar transferase" evidence="3">
    <location>
        <begin position="1"/>
        <end position="179"/>
    </location>
</feature>
<dbReference type="AlphaFoldDB" id="W8T6C1"/>
<dbReference type="KEGG" id="eac:EAL2_c20180"/>
<dbReference type="Pfam" id="PF02397">
    <property type="entry name" value="Bac_transf"/>
    <property type="match status" value="1"/>
</dbReference>
<keyword evidence="4" id="KW-0808">Transferase</keyword>
<protein>
    <submittedName>
        <fullName evidence="4">Putative sugar transferase EpsL</fullName>
        <ecNumber evidence="4">2.-.-.-</ecNumber>
    </submittedName>
</protein>
<keyword evidence="2" id="KW-0472">Membrane</keyword>
<dbReference type="PATRIC" id="fig|1286171.3.peg.1964"/>
<keyword evidence="2" id="KW-0812">Transmembrane</keyword>
<proteinExistence type="inferred from homology"/>
<dbReference type="eggNOG" id="COG2148">
    <property type="taxonomic scope" value="Bacteria"/>
</dbReference>
<organism evidence="4 5">
    <name type="scientific">Peptoclostridium acidaminophilum DSM 3953</name>
    <dbReference type="NCBI Taxonomy" id="1286171"/>
    <lineage>
        <taxon>Bacteria</taxon>
        <taxon>Bacillati</taxon>
        <taxon>Bacillota</taxon>
        <taxon>Clostridia</taxon>
        <taxon>Peptostreptococcales</taxon>
        <taxon>Peptoclostridiaceae</taxon>
        <taxon>Peptoclostridium</taxon>
    </lineage>
</organism>
<evidence type="ECO:0000256" key="1">
    <source>
        <dbReference type="ARBA" id="ARBA00006464"/>
    </source>
</evidence>
<dbReference type="GO" id="GO:0016780">
    <property type="term" value="F:phosphotransferase activity, for other substituted phosphate groups"/>
    <property type="evidence" value="ECO:0007669"/>
    <property type="project" value="TreeGrafter"/>
</dbReference>
<dbReference type="InterPro" id="IPR003362">
    <property type="entry name" value="Bact_transf"/>
</dbReference>
<evidence type="ECO:0000313" key="5">
    <source>
        <dbReference type="Proteomes" id="UP000019591"/>
    </source>
</evidence>
<keyword evidence="5" id="KW-1185">Reference proteome</keyword>
<gene>
    <name evidence="4" type="primary">epsL</name>
    <name evidence="4" type="ORF">EAL2_c20180</name>
</gene>
<comment type="similarity">
    <text evidence="1">Belongs to the bacterial sugar transferase family.</text>
</comment>
<dbReference type="EMBL" id="CP007452">
    <property type="protein sequence ID" value="AHM57299.1"/>
    <property type="molecule type" value="Genomic_DNA"/>
</dbReference>
<accession>W8T6C1</accession>